<dbReference type="InterPro" id="IPR003609">
    <property type="entry name" value="Pan_app"/>
</dbReference>
<dbReference type="Proteomes" id="UP001176961">
    <property type="component" value="Unassembled WGS sequence"/>
</dbReference>
<feature type="domain" description="Apple" evidence="3">
    <location>
        <begin position="26"/>
        <end position="108"/>
    </location>
</feature>
<dbReference type="Gene3D" id="3.50.4.10">
    <property type="entry name" value="Hepatocyte Growth Factor"/>
    <property type="match status" value="2"/>
</dbReference>
<dbReference type="EMBL" id="CATQJL010000305">
    <property type="protein sequence ID" value="CAJ0600955.1"/>
    <property type="molecule type" value="Genomic_DNA"/>
</dbReference>
<feature type="compositionally biased region" description="Basic and acidic residues" evidence="1">
    <location>
        <begin position="492"/>
        <end position="503"/>
    </location>
</feature>
<dbReference type="InterPro" id="IPR052774">
    <property type="entry name" value="Celegans_DevNeuronal_Protein"/>
</dbReference>
<feature type="chain" id="PRO_5041436514" description="Apple domain-containing protein" evidence="2">
    <location>
        <begin position="20"/>
        <end position="513"/>
    </location>
</feature>
<dbReference type="AlphaFoldDB" id="A0AA36GYY3"/>
<protein>
    <recommendedName>
        <fullName evidence="3">Apple domain-containing protein</fullName>
    </recommendedName>
</protein>
<feature type="domain" description="Apple" evidence="3">
    <location>
        <begin position="312"/>
        <end position="387"/>
    </location>
</feature>
<evidence type="ECO:0000313" key="5">
    <source>
        <dbReference type="Proteomes" id="UP001176961"/>
    </source>
</evidence>
<accession>A0AA36GYY3</accession>
<evidence type="ECO:0000313" key="4">
    <source>
        <dbReference type="EMBL" id="CAJ0600955.1"/>
    </source>
</evidence>
<feature type="signal peptide" evidence="2">
    <location>
        <begin position="1"/>
        <end position="19"/>
    </location>
</feature>
<feature type="domain" description="Apple" evidence="3">
    <location>
        <begin position="410"/>
        <end position="488"/>
    </location>
</feature>
<sequence length="513" mass="58413">MRLLFFVLIGEGMVIYVQPMEDVFSCFLYYPSRFLERSGAYSEGRLENVSICLQRCLESKQMHNFECRSAMWKRDTHLCVLSAYDRTQRADKFRVASQNDIDMYENTCTAEKNAETMSFRSDWDLIRTTIPVAEKWVTTPRPRIRKKPKPIMEDAPLRRVREPMPLAKTFYRKRQGSGQTGSGAQEYDVALPIRKLKKFRSDLAKTFSVPTSHSELVVDAQVDGKPRTLSNLPAEPWRLPPIRNSLITRNFFANTIRKPNASPPPGNQFPRPPDLPKAHIATRELNRSPTQSDIPKKQAVPRLTAAATEKPCFTRYKRKILPGFDEKTVTGIDQNPCLMLCLHSDTFYCASVNYDELRKSCTLNGGNLHLNNAVLQPSTSDYYENECTPKTSKSKRNKIITSTPLPSTECFETLNESMLLSLDSKLMENINTLEECKSECMKFGLIRQQPCGALNWLPSSKGCMLFKAGFDLKLIVSHPTAQFLVNKCEKSDSDFDQANKEEENVSEDYTAAT</sequence>
<evidence type="ECO:0000256" key="1">
    <source>
        <dbReference type="SAM" id="MobiDB-lite"/>
    </source>
</evidence>
<dbReference type="PROSITE" id="PS50948">
    <property type="entry name" value="PAN"/>
    <property type="match status" value="3"/>
</dbReference>
<keyword evidence="2" id="KW-0732">Signal</keyword>
<dbReference type="SMART" id="SM00473">
    <property type="entry name" value="PAN_AP"/>
    <property type="match status" value="3"/>
</dbReference>
<keyword evidence="5" id="KW-1185">Reference proteome</keyword>
<dbReference type="GO" id="GO:0009653">
    <property type="term" value="P:anatomical structure morphogenesis"/>
    <property type="evidence" value="ECO:0007669"/>
    <property type="project" value="TreeGrafter"/>
</dbReference>
<evidence type="ECO:0000256" key="2">
    <source>
        <dbReference type="SAM" id="SignalP"/>
    </source>
</evidence>
<dbReference type="PANTHER" id="PTHR47327">
    <property type="entry name" value="FI18240P1-RELATED"/>
    <property type="match status" value="1"/>
</dbReference>
<reference evidence="4" key="1">
    <citation type="submission" date="2023-07" db="EMBL/GenBank/DDBJ databases">
        <authorList>
            <consortium name="CYATHOMIX"/>
        </authorList>
    </citation>
    <scope>NUCLEOTIDE SEQUENCE</scope>
    <source>
        <strain evidence="4">N/A</strain>
    </source>
</reference>
<dbReference type="SUPFAM" id="SSF57414">
    <property type="entry name" value="Hairpin loop containing domain-like"/>
    <property type="match status" value="2"/>
</dbReference>
<evidence type="ECO:0000259" key="3">
    <source>
        <dbReference type="PROSITE" id="PS50948"/>
    </source>
</evidence>
<proteinExistence type="predicted"/>
<dbReference type="CDD" id="cd01099">
    <property type="entry name" value="PAN_AP_HGF"/>
    <property type="match status" value="2"/>
</dbReference>
<dbReference type="PANTHER" id="PTHR47327:SF1">
    <property type="entry name" value="RE15579P"/>
    <property type="match status" value="1"/>
</dbReference>
<gene>
    <name evidence="4" type="ORF">CYNAS_LOCUS12938</name>
</gene>
<feature type="region of interest" description="Disordered" evidence="1">
    <location>
        <begin position="492"/>
        <end position="513"/>
    </location>
</feature>
<name>A0AA36GYY3_CYLNA</name>
<organism evidence="4 5">
    <name type="scientific">Cylicocyclus nassatus</name>
    <name type="common">Nematode worm</name>
    <dbReference type="NCBI Taxonomy" id="53992"/>
    <lineage>
        <taxon>Eukaryota</taxon>
        <taxon>Metazoa</taxon>
        <taxon>Ecdysozoa</taxon>
        <taxon>Nematoda</taxon>
        <taxon>Chromadorea</taxon>
        <taxon>Rhabditida</taxon>
        <taxon>Rhabditina</taxon>
        <taxon>Rhabditomorpha</taxon>
        <taxon>Strongyloidea</taxon>
        <taxon>Strongylidae</taxon>
        <taxon>Cylicocyclus</taxon>
    </lineage>
</organism>
<dbReference type="Pfam" id="PF00024">
    <property type="entry name" value="PAN_1"/>
    <property type="match status" value="3"/>
</dbReference>
<comment type="caution">
    <text evidence="4">The sequence shown here is derived from an EMBL/GenBank/DDBJ whole genome shotgun (WGS) entry which is preliminary data.</text>
</comment>